<feature type="transmembrane region" description="Helical" evidence="1">
    <location>
        <begin position="440"/>
        <end position="462"/>
    </location>
</feature>
<keyword evidence="1" id="KW-0812">Transmembrane</keyword>
<evidence type="ECO:0000313" key="2">
    <source>
        <dbReference type="EMBL" id="OGZ67237.1"/>
    </source>
</evidence>
<evidence type="ECO:0000256" key="1">
    <source>
        <dbReference type="SAM" id="Phobius"/>
    </source>
</evidence>
<accession>A0A1G2HXP1</accession>
<comment type="caution">
    <text evidence="2">The sequence shown here is derived from an EMBL/GenBank/DDBJ whole genome shotgun (WGS) entry which is preliminary data.</text>
</comment>
<dbReference type="SUPFAM" id="SSF53448">
    <property type="entry name" value="Nucleotide-diphospho-sugar transferases"/>
    <property type="match status" value="1"/>
</dbReference>
<keyword evidence="1" id="KW-1133">Transmembrane helix</keyword>
<feature type="transmembrane region" description="Helical" evidence="1">
    <location>
        <begin position="474"/>
        <end position="494"/>
    </location>
</feature>
<evidence type="ECO:0008006" key="4">
    <source>
        <dbReference type="Google" id="ProtNLM"/>
    </source>
</evidence>
<organism evidence="2 3">
    <name type="scientific">Candidatus Staskawiczbacteria bacterium RIFCSPHIGHO2_02_FULL_33_16</name>
    <dbReference type="NCBI Taxonomy" id="1802204"/>
    <lineage>
        <taxon>Bacteria</taxon>
        <taxon>Candidatus Staskawicziibacteriota</taxon>
    </lineage>
</organism>
<dbReference type="Proteomes" id="UP000179183">
    <property type="component" value="Unassembled WGS sequence"/>
</dbReference>
<dbReference type="PANTHER" id="PTHR36851">
    <property type="entry name" value="UNNAMED PRODUCT"/>
    <property type="match status" value="1"/>
</dbReference>
<name>A0A1G2HXP1_9BACT</name>
<dbReference type="EMBL" id="MHOQ01000009">
    <property type="protein sequence ID" value="OGZ67237.1"/>
    <property type="molecule type" value="Genomic_DNA"/>
</dbReference>
<dbReference type="PANTHER" id="PTHR36851:SF1">
    <property type="entry name" value="GLYCO_TRANS_2-LIKE DOMAIN-CONTAINING PROTEIN"/>
    <property type="match status" value="1"/>
</dbReference>
<feature type="transmembrane region" description="Helical" evidence="1">
    <location>
        <begin position="52"/>
        <end position="73"/>
    </location>
</feature>
<sequence length="516" mass="60140">MDKKDYLNISKASDIGNKKERNLYRFFEIIPGMISLGTLVGVFIFSWLIPSWVAIFIICFCFYYLFRIFYFSLHQIMGYFKVKDHMKTDWLAKLKKIKNTSLPSNQDWKEIYHLVVLPTYKEGYSIIKESLDSLLASDYPKEKLLIVLAIEQRAGKEFNEMAQKIEKEYSNKFFKFLTITHPDNIQGEIAGKGSNVAFAGKIAKETIDALKIPYSNILVSTFDIDTKIYPQYFSCLTWYYITQENPEKASYQPIPVYNNNIWRVHFFARVVSTSNTFWQMIQQERSEKLTTYSSHAIPGKVFFEVGYPSNVVCDDSRIFWRAYLHYDGDYRVVPIYYLVSMDAVDSINIFKTIFNQYRQQKRWAWGCAEIPYVIFGFFNNKKIPFWQKVSHSYTLIDGYWSWATAAILLFILGWLPIFLGGNNFNLSILSFNLPALTSKIMTISLIGMLVSAILSTMLLPPIPKGINKLKRVTIFLQWIFLPVILIVFGSLPALDAQIRLMLGKYMGFWVTEKIRK</sequence>
<feature type="transmembrane region" description="Helical" evidence="1">
    <location>
        <begin position="399"/>
        <end position="419"/>
    </location>
</feature>
<evidence type="ECO:0000313" key="3">
    <source>
        <dbReference type="Proteomes" id="UP000179183"/>
    </source>
</evidence>
<keyword evidence="1" id="KW-0472">Membrane</keyword>
<protein>
    <recommendedName>
        <fullName evidence="4">Glycosyltransferase 2-like domain-containing protein</fullName>
    </recommendedName>
</protein>
<gene>
    <name evidence="2" type="ORF">A3D34_00430</name>
</gene>
<proteinExistence type="predicted"/>
<feature type="transmembrane region" description="Helical" evidence="1">
    <location>
        <begin position="26"/>
        <end position="46"/>
    </location>
</feature>
<dbReference type="InterPro" id="IPR029044">
    <property type="entry name" value="Nucleotide-diphossugar_trans"/>
</dbReference>
<dbReference type="AlphaFoldDB" id="A0A1G2HXP1"/>
<reference evidence="2 3" key="1">
    <citation type="journal article" date="2016" name="Nat. Commun.">
        <title>Thousands of microbial genomes shed light on interconnected biogeochemical processes in an aquifer system.</title>
        <authorList>
            <person name="Anantharaman K."/>
            <person name="Brown C.T."/>
            <person name="Hug L.A."/>
            <person name="Sharon I."/>
            <person name="Castelle C.J."/>
            <person name="Probst A.J."/>
            <person name="Thomas B.C."/>
            <person name="Singh A."/>
            <person name="Wilkins M.J."/>
            <person name="Karaoz U."/>
            <person name="Brodie E.L."/>
            <person name="Williams K.H."/>
            <person name="Hubbard S.S."/>
            <person name="Banfield J.F."/>
        </authorList>
    </citation>
    <scope>NUCLEOTIDE SEQUENCE [LARGE SCALE GENOMIC DNA]</scope>
</reference>
<dbReference type="Gene3D" id="3.90.550.10">
    <property type="entry name" value="Spore Coat Polysaccharide Biosynthesis Protein SpsA, Chain A"/>
    <property type="match status" value="1"/>
</dbReference>